<reference evidence="2 3" key="1">
    <citation type="submission" date="2024-01" db="EMBL/GenBank/DDBJ databases">
        <title>The complete chloroplast genome sequence of Lithospermum erythrorhizon: insights into the phylogenetic relationship among Boraginaceae species and the maternal lineages of purple gromwells.</title>
        <authorList>
            <person name="Okada T."/>
            <person name="Watanabe K."/>
        </authorList>
    </citation>
    <scope>NUCLEOTIDE SEQUENCE [LARGE SCALE GENOMIC DNA]</scope>
</reference>
<feature type="region of interest" description="Disordered" evidence="1">
    <location>
        <begin position="1"/>
        <end position="64"/>
    </location>
</feature>
<accession>A0AAV3RGT4</accession>
<feature type="compositionally biased region" description="Basic and acidic residues" evidence="1">
    <location>
        <begin position="49"/>
        <end position="62"/>
    </location>
</feature>
<proteinExistence type="predicted"/>
<name>A0AAV3RGT4_LITER</name>
<gene>
    <name evidence="2" type="ORF">LIER_41702</name>
</gene>
<organism evidence="2 3">
    <name type="scientific">Lithospermum erythrorhizon</name>
    <name type="common">Purple gromwell</name>
    <name type="synonym">Lithospermum officinale var. erythrorhizon</name>
    <dbReference type="NCBI Taxonomy" id="34254"/>
    <lineage>
        <taxon>Eukaryota</taxon>
        <taxon>Viridiplantae</taxon>
        <taxon>Streptophyta</taxon>
        <taxon>Embryophyta</taxon>
        <taxon>Tracheophyta</taxon>
        <taxon>Spermatophyta</taxon>
        <taxon>Magnoliopsida</taxon>
        <taxon>eudicotyledons</taxon>
        <taxon>Gunneridae</taxon>
        <taxon>Pentapetalae</taxon>
        <taxon>asterids</taxon>
        <taxon>lamiids</taxon>
        <taxon>Boraginales</taxon>
        <taxon>Boraginaceae</taxon>
        <taxon>Boraginoideae</taxon>
        <taxon>Lithospermeae</taxon>
        <taxon>Lithospermum</taxon>
    </lineage>
</organism>
<protein>
    <submittedName>
        <fullName evidence="2">Uncharacterized protein</fullName>
    </submittedName>
</protein>
<dbReference type="AlphaFoldDB" id="A0AAV3RGT4"/>
<feature type="compositionally biased region" description="Polar residues" evidence="1">
    <location>
        <begin position="38"/>
        <end position="48"/>
    </location>
</feature>
<sequence>MDNTKKKKKRKQDSVPDAIGSGSKTAANKKKKQKQNNEDSVTDVSDSMQIEKEEAHQKDSRLRPKMSKLIFVEKATSHCEAIADKLYKDVVERNSST</sequence>
<evidence type="ECO:0000313" key="2">
    <source>
        <dbReference type="EMBL" id="GAA0174336.1"/>
    </source>
</evidence>
<dbReference type="Proteomes" id="UP001454036">
    <property type="component" value="Unassembled WGS sequence"/>
</dbReference>
<dbReference type="EMBL" id="BAABME010026696">
    <property type="protein sequence ID" value="GAA0174336.1"/>
    <property type="molecule type" value="Genomic_DNA"/>
</dbReference>
<evidence type="ECO:0000256" key="1">
    <source>
        <dbReference type="SAM" id="MobiDB-lite"/>
    </source>
</evidence>
<evidence type="ECO:0000313" key="3">
    <source>
        <dbReference type="Proteomes" id="UP001454036"/>
    </source>
</evidence>
<feature type="compositionally biased region" description="Basic residues" evidence="1">
    <location>
        <begin position="1"/>
        <end position="11"/>
    </location>
</feature>
<comment type="caution">
    <text evidence="2">The sequence shown here is derived from an EMBL/GenBank/DDBJ whole genome shotgun (WGS) entry which is preliminary data.</text>
</comment>
<keyword evidence="3" id="KW-1185">Reference proteome</keyword>